<dbReference type="Gene3D" id="1.20.1250.20">
    <property type="entry name" value="MFS general substrate transporter like domains"/>
    <property type="match status" value="2"/>
</dbReference>
<keyword evidence="8" id="KW-1185">Reference proteome</keyword>
<dbReference type="PROSITE" id="PS50850">
    <property type="entry name" value="MFS"/>
    <property type="match status" value="1"/>
</dbReference>
<dbReference type="InterPro" id="IPR020846">
    <property type="entry name" value="MFS_dom"/>
</dbReference>
<gene>
    <name evidence="7" type="ORF">CTRG_02586</name>
</gene>
<comment type="subcellular location">
    <subcellularLocation>
        <location evidence="1">Membrane</location>
        <topology evidence="1">Multi-pass membrane protein</topology>
    </subcellularLocation>
</comment>
<dbReference type="InterPro" id="IPR036259">
    <property type="entry name" value="MFS_trans_sf"/>
</dbReference>
<dbReference type="eggNOG" id="KOG0254">
    <property type="taxonomic scope" value="Eukaryota"/>
</dbReference>
<name>C5M864_CANTT</name>
<feature type="transmembrane region" description="Helical" evidence="5">
    <location>
        <begin position="149"/>
        <end position="176"/>
    </location>
</feature>
<keyword evidence="3 5" id="KW-1133">Transmembrane helix</keyword>
<keyword evidence="4 5" id="KW-0472">Membrane</keyword>
<protein>
    <recommendedName>
        <fullName evidence="6">Major facilitator superfamily (MFS) profile domain-containing protein</fullName>
    </recommendedName>
</protein>
<dbReference type="GeneID" id="8297308"/>
<dbReference type="VEuPathDB" id="FungiDB:CTRG_02586"/>
<dbReference type="InterPro" id="IPR011701">
    <property type="entry name" value="MFS"/>
</dbReference>
<keyword evidence="2 5" id="KW-0812">Transmembrane</keyword>
<evidence type="ECO:0000256" key="4">
    <source>
        <dbReference type="ARBA" id="ARBA00023136"/>
    </source>
</evidence>
<evidence type="ECO:0000313" key="8">
    <source>
        <dbReference type="Proteomes" id="UP000002037"/>
    </source>
</evidence>
<feature type="transmembrane region" description="Helical" evidence="5">
    <location>
        <begin position="285"/>
        <end position="303"/>
    </location>
</feature>
<feature type="transmembrane region" description="Helical" evidence="5">
    <location>
        <begin position="59"/>
        <end position="76"/>
    </location>
</feature>
<feature type="transmembrane region" description="Helical" evidence="5">
    <location>
        <begin position="323"/>
        <end position="341"/>
    </location>
</feature>
<feature type="transmembrane region" description="Helical" evidence="5">
    <location>
        <begin position="451"/>
        <end position="472"/>
    </location>
</feature>
<dbReference type="CDD" id="cd17476">
    <property type="entry name" value="MFS_Amf1_MDR_like"/>
    <property type="match status" value="1"/>
</dbReference>
<dbReference type="RefSeq" id="XP_002548289.1">
    <property type="nucleotide sequence ID" value="XM_002548243.1"/>
</dbReference>
<feature type="transmembrane region" description="Helical" evidence="5">
    <location>
        <begin position="215"/>
        <end position="234"/>
    </location>
</feature>
<feature type="transmembrane region" description="Helical" evidence="5">
    <location>
        <begin position="114"/>
        <end position="137"/>
    </location>
</feature>
<evidence type="ECO:0000256" key="3">
    <source>
        <dbReference type="ARBA" id="ARBA00022989"/>
    </source>
</evidence>
<dbReference type="PANTHER" id="PTHR42718">
    <property type="entry name" value="MAJOR FACILITATOR SUPERFAMILY MULTIDRUG TRANSPORTER MFSC"/>
    <property type="match status" value="1"/>
</dbReference>
<organism evidence="7 8">
    <name type="scientific">Candida tropicalis (strain ATCC MYA-3404 / T1)</name>
    <name type="common">Yeast</name>
    <dbReference type="NCBI Taxonomy" id="294747"/>
    <lineage>
        <taxon>Eukaryota</taxon>
        <taxon>Fungi</taxon>
        <taxon>Dikarya</taxon>
        <taxon>Ascomycota</taxon>
        <taxon>Saccharomycotina</taxon>
        <taxon>Pichiomycetes</taxon>
        <taxon>Debaryomycetaceae</taxon>
        <taxon>Candida/Lodderomyces clade</taxon>
        <taxon>Candida</taxon>
    </lineage>
</organism>
<dbReference type="OrthoDB" id="2130629at2759"/>
<proteinExistence type="predicted"/>
<dbReference type="Proteomes" id="UP000002037">
    <property type="component" value="Unassembled WGS sequence"/>
</dbReference>
<feature type="transmembrane region" description="Helical" evidence="5">
    <location>
        <begin position="348"/>
        <end position="366"/>
    </location>
</feature>
<evidence type="ECO:0000256" key="2">
    <source>
        <dbReference type="ARBA" id="ARBA00022692"/>
    </source>
</evidence>
<dbReference type="EMBL" id="GG692397">
    <property type="protein sequence ID" value="EER33768.1"/>
    <property type="molecule type" value="Genomic_DNA"/>
</dbReference>
<evidence type="ECO:0000256" key="5">
    <source>
        <dbReference type="SAM" id="Phobius"/>
    </source>
</evidence>
<accession>C5M864</accession>
<dbReference type="KEGG" id="ctp:CTRG_02586"/>
<feature type="transmembrane region" description="Helical" evidence="5">
    <location>
        <begin position="182"/>
        <end position="203"/>
    </location>
</feature>
<feature type="transmembrane region" description="Helical" evidence="5">
    <location>
        <begin position="246"/>
        <end position="264"/>
    </location>
</feature>
<evidence type="ECO:0000313" key="7">
    <source>
        <dbReference type="EMBL" id="EER33768.1"/>
    </source>
</evidence>
<reference evidence="7 8" key="1">
    <citation type="journal article" date="2009" name="Nature">
        <title>Evolution of pathogenicity and sexual reproduction in eight Candida genomes.</title>
        <authorList>
            <person name="Butler G."/>
            <person name="Rasmussen M.D."/>
            <person name="Lin M.F."/>
            <person name="Santos M.A."/>
            <person name="Sakthikumar S."/>
            <person name="Munro C.A."/>
            <person name="Rheinbay E."/>
            <person name="Grabherr M."/>
            <person name="Forche A."/>
            <person name="Reedy J.L."/>
            <person name="Agrafioti I."/>
            <person name="Arnaud M.B."/>
            <person name="Bates S."/>
            <person name="Brown A.J."/>
            <person name="Brunke S."/>
            <person name="Costanzo M.C."/>
            <person name="Fitzpatrick D.A."/>
            <person name="de Groot P.W."/>
            <person name="Harris D."/>
            <person name="Hoyer L.L."/>
            <person name="Hube B."/>
            <person name="Klis F.M."/>
            <person name="Kodira C."/>
            <person name="Lennard N."/>
            <person name="Logue M.E."/>
            <person name="Martin R."/>
            <person name="Neiman A.M."/>
            <person name="Nikolaou E."/>
            <person name="Quail M.A."/>
            <person name="Quinn J."/>
            <person name="Santos M.C."/>
            <person name="Schmitzberger F.F."/>
            <person name="Sherlock G."/>
            <person name="Shah P."/>
            <person name="Silverstein K.A."/>
            <person name="Skrzypek M.S."/>
            <person name="Soll D."/>
            <person name="Staggs R."/>
            <person name="Stansfield I."/>
            <person name="Stumpf M.P."/>
            <person name="Sudbery P.E."/>
            <person name="Srikantha T."/>
            <person name="Zeng Q."/>
            <person name="Berman J."/>
            <person name="Berriman M."/>
            <person name="Heitman J."/>
            <person name="Gow N.A."/>
            <person name="Lorenz M.C."/>
            <person name="Birren B.W."/>
            <person name="Kellis M."/>
            <person name="Cuomo C.A."/>
        </authorList>
    </citation>
    <scope>NUCLEOTIDE SEQUENCE [LARGE SCALE GENOMIC DNA]</scope>
    <source>
        <strain evidence="8">ATCC MYA-3404 / T1</strain>
    </source>
</reference>
<evidence type="ECO:0000256" key="1">
    <source>
        <dbReference type="ARBA" id="ARBA00004141"/>
    </source>
</evidence>
<feature type="transmembrane region" description="Helical" evidence="5">
    <location>
        <begin position="411"/>
        <end position="431"/>
    </location>
</feature>
<dbReference type="GO" id="GO:0022857">
    <property type="term" value="F:transmembrane transporter activity"/>
    <property type="evidence" value="ECO:0007669"/>
    <property type="project" value="InterPro"/>
</dbReference>
<evidence type="ECO:0000259" key="6">
    <source>
        <dbReference type="PROSITE" id="PS50850"/>
    </source>
</evidence>
<dbReference type="AlphaFoldDB" id="C5M864"/>
<dbReference type="Pfam" id="PF07690">
    <property type="entry name" value="MFS_1"/>
    <property type="match status" value="1"/>
</dbReference>
<dbReference type="PANTHER" id="PTHR42718:SF14">
    <property type="entry name" value="AMINOTRIAZOLE RESISTANCE PROTEIN"/>
    <property type="match status" value="1"/>
</dbReference>
<feature type="domain" description="Major facilitator superfamily (MFS) profile" evidence="6">
    <location>
        <begin position="22"/>
        <end position="474"/>
    </location>
</feature>
<dbReference type="STRING" id="294747.C5M864"/>
<dbReference type="SUPFAM" id="SSF103473">
    <property type="entry name" value="MFS general substrate transporter"/>
    <property type="match status" value="2"/>
</dbReference>
<feature type="transmembrane region" description="Helical" evidence="5">
    <location>
        <begin position="20"/>
        <end position="39"/>
    </location>
</feature>
<dbReference type="GO" id="GO:0016020">
    <property type="term" value="C:membrane"/>
    <property type="evidence" value="ECO:0007669"/>
    <property type="project" value="UniProtKB-SubCell"/>
</dbReference>
<dbReference type="HOGENOM" id="CLU_000960_27_4_1"/>
<feature type="transmembrane region" description="Helical" evidence="5">
    <location>
        <begin position="88"/>
        <end position="108"/>
    </location>
</feature>
<sequence>MKVSSFDPRPEIFKSQFHEIIVVGLICLAQLLTQGGITMSLSSMNIILKSFNSIDSTKQVWFMGSYALTVGTFILISGKLGDIFGLKLIFVIGWIWITIFSIITGISNYVSIEFFIICRALQGIGFALLIPCGMGILGHIYPNGKRKNFAFGCVGANGPIGAYIGAIMSAVISQLWWWPWNFWILSIVSAVLTVASWVFIPNVNIRDTVDLFNKLDPWGCLTGVSGLILLNFVWNQGPIQGWNTVYVIVLLIVAVLFIIAFFLLELHVSKYPLIPKPIFNIKIGMILACISCGWGSFGVWQYYYWNIIMNLRQYTPIEGGLTYTPFLVLGVIASLFVSYVISHTKPSYIICFATICFMIGDLMLAVTPIKQSFFRLTFGQMFILCWGMDMSFPAASIILSDILPNHHQGMAGSLVSTMINYSVSLFLAMSSCVEIEIMKRTNDQLLSYRSGLYFGIGVACLGVLCSVIFIFIQKDDGAGTNDLIKQQEFIDSSKESL</sequence>